<evidence type="ECO:0000313" key="1">
    <source>
        <dbReference type="EMBL" id="EZA47452.1"/>
    </source>
</evidence>
<dbReference type="EMBL" id="KK107847">
    <property type="protein sequence ID" value="EZA47452.1"/>
    <property type="molecule type" value="Genomic_DNA"/>
</dbReference>
<accession>A0A026VUM6</accession>
<sequence length="70" mass="8077">MQCNTHNKLVNYQNLVQIIQMIIKQSSNKLSMAGLKCENENCTVSVKYFISRDNSRGTGFLRCRTRYQAS</sequence>
<protein>
    <submittedName>
        <fullName evidence="1">Uncharacterized protein</fullName>
    </submittedName>
</protein>
<gene>
    <name evidence="1" type="ORF">X777_15579</name>
</gene>
<organism evidence="1 2">
    <name type="scientific">Ooceraea biroi</name>
    <name type="common">Clonal raider ant</name>
    <name type="synonym">Cerapachys biroi</name>
    <dbReference type="NCBI Taxonomy" id="2015173"/>
    <lineage>
        <taxon>Eukaryota</taxon>
        <taxon>Metazoa</taxon>
        <taxon>Ecdysozoa</taxon>
        <taxon>Arthropoda</taxon>
        <taxon>Hexapoda</taxon>
        <taxon>Insecta</taxon>
        <taxon>Pterygota</taxon>
        <taxon>Neoptera</taxon>
        <taxon>Endopterygota</taxon>
        <taxon>Hymenoptera</taxon>
        <taxon>Apocrita</taxon>
        <taxon>Aculeata</taxon>
        <taxon>Formicoidea</taxon>
        <taxon>Formicidae</taxon>
        <taxon>Dorylinae</taxon>
        <taxon>Ooceraea</taxon>
    </lineage>
</organism>
<evidence type="ECO:0000313" key="2">
    <source>
        <dbReference type="Proteomes" id="UP000053097"/>
    </source>
</evidence>
<name>A0A026VUM6_OOCBI</name>
<reference evidence="1 2" key="1">
    <citation type="journal article" date="2014" name="Curr. Biol.">
        <title>The genome of the clonal raider ant Cerapachys biroi.</title>
        <authorList>
            <person name="Oxley P.R."/>
            <person name="Ji L."/>
            <person name="Fetter-Pruneda I."/>
            <person name="McKenzie S.K."/>
            <person name="Li C."/>
            <person name="Hu H."/>
            <person name="Zhang G."/>
            <person name="Kronauer D.J."/>
        </authorList>
    </citation>
    <scope>NUCLEOTIDE SEQUENCE [LARGE SCALE GENOMIC DNA]</scope>
</reference>
<dbReference type="Proteomes" id="UP000053097">
    <property type="component" value="Unassembled WGS sequence"/>
</dbReference>
<proteinExistence type="predicted"/>
<dbReference type="AlphaFoldDB" id="A0A026VUM6"/>
<keyword evidence="2" id="KW-1185">Reference proteome</keyword>